<dbReference type="EMBL" id="BAABCE010000036">
    <property type="protein sequence ID" value="GAA3594831.1"/>
    <property type="molecule type" value="Genomic_DNA"/>
</dbReference>
<protein>
    <recommendedName>
        <fullName evidence="1">Transposase DDE domain-containing protein</fullName>
    </recommendedName>
</protein>
<evidence type="ECO:0000259" key="1">
    <source>
        <dbReference type="Pfam" id="PF13701"/>
    </source>
</evidence>
<dbReference type="Proteomes" id="UP001500707">
    <property type="component" value="Unassembled WGS sequence"/>
</dbReference>
<organism evidence="2 3">
    <name type="scientific">Streptomyces osmaniensis</name>
    <dbReference type="NCBI Taxonomy" id="593134"/>
    <lineage>
        <taxon>Bacteria</taxon>
        <taxon>Bacillati</taxon>
        <taxon>Actinomycetota</taxon>
        <taxon>Actinomycetes</taxon>
        <taxon>Kitasatosporales</taxon>
        <taxon>Streptomycetaceae</taxon>
        <taxon>Streptomyces</taxon>
    </lineage>
</organism>
<proteinExistence type="predicted"/>
<feature type="domain" description="Transposase DDE" evidence="1">
    <location>
        <begin position="6"/>
        <end position="99"/>
    </location>
</feature>
<comment type="caution">
    <text evidence="2">The sequence shown here is derived from an EMBL/GenBank/DDBJ whole genome shotgun (WGS) entry which is preliminary data.</text>
</comment>
<sequence>MRGDKAMGLRNLPSKKWQVNQGWMLASALGHDLDCWVRLLALHDQDDLVRAEIGTMRFRIYHLPARLVRHARRRWLRIERTWPWAGAFTLAWHRLTDLPDVT</sequence>
<evidence type="ECO:0000313" key="2">
    <source>
        <dbReference type="EMBL" id="GAA3594831.1"/>
    </source>
</evidence>
<dbReference type="InterPro" id="IPR025668">
    <property type="entry name" value="Tnp_DDE_dom"/>
</dbReference>
<evidence type="ECO:0000313" key="3">
    <source>
        <dbReference type="Proteomes" id="UP001500707"/>
    </source>
</evidence>
<keyword evidence="3" id="KW-1185">Reference proteome</keyword>
<name>A0ABP6Z159_9ACTN</name>
<dbReference type="Pfam" id="PF13701">
    <property type="entry name" value="DDE_Tnp_1_4"/>
    <property type="match status" value="1"/>
</dbReference>
<gene>
    <name evidence="2" type="ORF">GCM10022295_90160</name>
</gene>
<reference evidence="3" key="1">
    <citation type="journal article" date="2019" name="Int. J. Syst. Evol. Microbiol.">
        <title>The Global Catalogue of Microorganisms (GCM) 10K type strain sequencing project: providing services to taxonomists for standard genome sequencing and annotation.</title>
        <authorList>
            <consortium name="The Broad Institute Genomics Platform"/>
            <consortium name="The Broad Institute Genome Sequencing Center for Infectious Disease"/>
            <person name="Wu L."/>
            <person name="Ma J."/>
        </authorList>
    </citation>
    <scope>NUCLEOTIDE SEQUENCE [LARGE SCALE GENOMIC DNA]</scope>
    <source>
        <strain evidence="3">JCM 17656</strain>
    </source>
</reference>
<accession>A0ABP6Z159</accession>